<dbReference type="RefSeq" id="XP_035827522.1">
    <property type="nucleotide sequence ID" value="XM_035971629.1"/>
</dbReference>
<evidence type="ECO:0000256" key="1">
    <source>
        <dbReference type="SAM" id="MobiDB-lite"/>
    </source>
</evidence>
<organism evidence="2 3">
    <name type="scientific">Aplysia californica</name>
    <name type="common">California sea hare</name>
    <dbReference type="NCBI Taxonomy" id="6500"/>
    <lineage>
        <taxon>Eukaryota</taxon>
        <taxon>Metazoa</taxon>
        <taxon>Spiralia</taxon>
        <taxon>Lophotrochozoa</taxon>
        <taxon>Mollusca</taxon>
        <taxon>Gastropoda</taxon>
        <taxon>Heterobranchia</taxon>
        <taxon>Euthyneura</taxon>
        <taxon>Tectipleura</taxon>
        <taxon>Aplysiida</taxon>
        <taxon>Aplysioidea</taxon>
        <taxon>Aplysiidae</taxon>
        <taxon>Aplysia</taxon>
    </lineage>
</organism>
<proteinExistence type="predicted"/>
<sequence>MDKKQFNSKPPLGPIRRRSVSAEQSSSTDNERKPVNLRGRAMRNDKECEGCNDLSMSRTDPIHFLPTMPMKRARPVWMVHQPSFVMSGLGEMPPDKLTPLDLWYNTGARTRANSLEFGTLVEFNDFFFSNKLELF</sequence>
<reference evidence="3" key="1">
    <citation type="submission" date="2025-08" db="UniProtKB">
        <authorList>
            <consortium name="RefSeq"/>
        </authorList>
    </citation>
    <scope>IDENTIFICATION</scope>
</reference>
<evidence type="ECO:0000313" key="3">
    <source>
        <dbReference type="RefSeq" id="XP_035827522.1"/>
    </source>
</evidence>
<accession>A0ABM1VYM9</accession>
<dbReference type="Proteomes" id="UP000694888">
    <property type="component" value="Unplaced"/>
</dbReference>
<name>A0ABM1VYM9_APLCA</name>
<evidence type="ECO:0000313" key="2">
    <source>
        <dbReference type="Proteomes" id="UP000694888"/>
    </source>
</evidence>
<keyword evidence="2" id="KW-1185">Reference proteome</keyword>
<feature type="region of interest" description="Disordered" evidence="1">
    <location>
        <begin position="1"/>
        <end position="38"/>
    </location>
</feature>
<gene>
    <name evidence="3" type="primary">LOC118478293</name>
</gene>
<dbReference type="GeneID" id="118478293"/>
<protein>
    <submittedName>
        <fullName evidence="3">Uncharacterized protein LOC118478293</fullName>
    </submittedName>
</protein>